<feature type="transmembrane region" description="Helical" evidence="1">
    <location>
        <begin position="119"/>
        <end position="139"/>
    </location>
</feature>
<organism evidence="2 3">
    <name type="scientific">Aminobacter ciceronei</name>
    <dbReference type="NCBI Taxonomy" id="150723"/>
    <lineage>
        <taxon>Bacteria</taxon>
        <taxon>Pseudomonadati</taxon>
        <taxon>Pseudomonadota</taxon>
        <taxon>Alphaproteobacteria</taxon>
        <taxon>Hyphomicrobiales</taxon>
        <taxon>Phyllobacteriaceae</taxon>
        <taxon>Aminobacter</taxon>
    </lineage>
</organism>
<evidence type="ECO:0000313" key="3">
    <source>
        <dbReference type="Proteomes" id="UP000587524"/>
    </source>
</evidence>
<protein>
    <recommendedName>
        <fullName evidence="4">Transmembrane protein</fullName>
    </recommendedName>
</protein>
<feature type="transmembrane region" description="Helical" evidence="1">
    <location>
        <begin position="63"/>
        <end position="81"/>
    </location>
</feature>
<reference evidence="2 3" key="1">
    <citation type="submission" date="2020-08" db="EMBL/GenBank/DDBJ databases">
        <title>Genomic Encyclopedia of Type Strains, Phase IV (KMG-IV): sequencing the most valuable type-strain genomes for metagenomic binning, comparative biology and taxonomic classification.</title>
        <authorList>
            <person name="Goeker M."/>
        </authorList>
    </citation>
    <scope>NUCLEOTIDE SEQUENCE [LARGE SCALE GENOMIC DNA]</scope>
    <source>
        <strain evidence="2 3">DSM 17455</strain>
    </source>
</reference>
<feature type="transmembrane region" description="Helical" evidence="1">
    <location>
        <begin position="17"/>
        <end position="43"/>
    </location>
</feature>
<feature type="transmembrane region" description="Helical" evidence="1">
    <location>
        <begin position="93"/>
        <end position="113"/>
    </location>
</feature>
<gene>
    <name evidence="2" type="ORF">HNQ97_006511</name>
</gene>
<proteinExistence type="predicted"/>
<sequence length="142" mass="15329">MAFDDGLAKTTPENTAAAVLVAIVTVLPAAIPAAVAVLLYTFVFNLFTGGSSWIPYLHEIGLMWFPEILRGIVIGSIAMWTSRYFFPRSSVEAVRLATLAFWGALLIALLLFSVTFRGLTLDIVGVLALLVGLAVGLWTNDR</sequence>
<dbReference type="Proteomes" id="UP000587524">
    <property type="component" value="Unassembled WGS sequence"/>
</dbReference>
<dbReference type="RefSeq" id="WP_182576146.1">
    <property type="nucleotide sequence ID" value="NZ_JACJHY010000062.1"/>
</dbReference>
<dbReference type="EMBL" id="JACJHZ010000062">
    <property type="protein sequence ID" value="MBA9024471.1"/>
    <property type="molecule type" value="Genomic_DNA"/>
</dbReference>
<name>A0ABR6CIB2_9HYPH</name>
<keyword evidence="1" id="KW-0472">Membrane</keyword>
<keyword evidence="1" id="KW-1133">Transmembrane helix</keyword>
<keyword evidence="3" id="KW-1185">Reference proteome</keyword>
<evidence type="ECO:0000256" key="1">
    <source>
        <dbReference type="SAM" id="Phobius"/>
    </source>
</evidence>
<comment type="caution">
    <text evidence="2">The sequence shown here is derived from an EMBL/GenBank/DDBJ whole genome shotgun (WGS) entry which is preliminary data.</text>
</comment>
<evidence type="ECO:0000313" key="2">
    <source>
        <dbReference type="EMBL" id="MBA9024471.1"/>
    </source>
</evidence>
<keyword evidence="1" id="KW-0812">Transmembrane</keyword>
<accession>A0ABR6CIB2</accession>
<evidence type="ECO:0008006" key="4">
    <source>
        <dbReference type="Google" id="ProtNLM"/>
    </source>
</evidence>